<organism evidence="1">
    <name type="scientific">Streptomyces sp. NBC_00119</name>
    <dbReference type="NCBI Taxonomy" id="2975659"/>
    <lineage>
        <taxon>Bacteria</taxon>
        <taxon>Bacillati</taxon>
        <taxon>Actinomycetota</taxon>
        <taxon>Actinomycetes</taxon>
        <taxon>Kitasatosporales</taxon>
        <taxon>Streptomycetaceae</taxon>
        <taxon>Streptomyces</taxon>
    </lineage>
</organism>
<gene>
    <name evidence="1" type="ORF">OHU69_42845</name>
</gene>
<evidence type="ECO:0000313" key="1">
    <source>
        <dbReference type="EMBL" id="WTS17194.1"/>
    </source>
</evidence>
<reference evidence="1" key="1">
    <citation type="submission" date="2022-10" db="EMBL/GenBank/DDBJ databases">
        <title>The complete genomes of actinobacterial strains from the NBC collection.</title>
        <authorList>
            <person name="Joergensen T.S."/>
            <person name="Alvarez Arevalo M."/>
            <person name="Sterndorff E.B."/>
            <person name="Faurdal D."/>
            <person name="Vuksanovic O."/>
            <person name="Mourched A.-S."/>
            <person name="Charusanti P."/>
            <person name="Shaw S."/>
            <person name="Blin K."/>
            <person name="Weber T."/>
        </authorList>
    </citation>
    <scope>NUCLEOTIDE SEQUENCE</scope>
    <source>
        <strain evidence="1">NBC_00119</strain>
    </source>
</reference>
<dbReference type="AlphaFoldDB" id="A0AAU1UGY6"/>
<accession>A0AAU1UGY6</accession>
<proteinExistence type="predicted"/>
<name>A0AAU1UGY6_9ACTN</name>
<protein>
    <submittedName>
        <fullName evidence="1">Uncharacterized protein</fullName>
    </submittedName>
</protein>
<sequence length="49" mass="5016">MSIVVLSPAGEGHPNDGGGLRMSAIVSTLKHTKYVMGSLAAVLFTNCPS</sequence>
<dbReference type="EMBL" id="CP108195">
    <property type="protein sequence ID" value="WTS17194.1"/>
    <property type="molecule type" value="Genomic_DNA"/>
</dbReference>